<dbReference type="RefSeq" id="WP_245770798.1">
    <property type="nucleotide sequence ID" value="NZ_FPAM01000003.1"/>
</dbReference>
<dbReference type="PANTHER" id="PTHR43877">
    <property type="entry name" value="AMINOALKYLPHOSPHONATE N-ACETYLTRANSFERASE-RELATED-RELATED"/>
    <property type="match status" value="1"/>
</dbReference>
<dbReference type="InterPro" id="IPR000182">
    <property type="entry name" value="GNAT_dom"/>
</dbReference>
<dbReference type="Pfam" id="PF00583">
    <property type="entry name" value="Acetyltransf_1"/>
    <property type="match status" value="1"/>
</dbReference>
<dbReference type="PANTHER" id="PTHR43877:SF2">
    <property type="entry name" value="AMINOALKYLPHOSPHONATE N-ACETYLTRANSFERASE-RELATED"/>
    <property type="match status" value="1"/>
</dbReference>
<dbReference type="EMBL" id="MPPL01000001">
    <property type="protein sequence ID" value="OKS89345.1"/>
    <property type="molecule type" value="Genomic_DNA"/>
</dbReference>
<dbReference type="SUPFAM" id="SSF55729">
    <property type="entry name" value="Acyl-CoA N-acyltransferases (Nat)"/>
    <property type="match status" value="1"/>
</dbReference>
<reference evidence="4 5" key="1">
    <citation type="submission" date="2016-11" db="EMBL/GenBank/DDBJ databases">
        <title>Whole Genome Sequencing of Mucilaginibacter polytrichastri RG4-7(T) isolated from the moss sample.</title>
        <authorList>
            <person name="Li Y."/>
        </authorList>
    </citation>
    <scope>NUCLEOTIDE SEQUENCE [LARGE SCALE GENOMIC DNA]</scope>
    <source>
        <strain evidence="4 5">RG4-7</strain>
    </source>
</reference>
<name>A0A1Q6A5Q9_9SPHI</name>
<dbReference type="PROSITE" id="PS51186">
    <property type="entry name" value="GNAT"/>
    <property type="match status" value="1"/>
</dbReference>
<evidence type="ECO:0000256" key="1">
    <source>
        <dbReference type="ARBA" id="ARBA00022679"/>
    </source>
</evidence>
<evidence type="ECO:0000259" key="3">
    <source>
        <dbReference type="PROSITE" id="PS51186"/>
    </source>
</evidence>
<sequence length="158" mass="17659">MDLHEDMVDLKLIRTDSHNPGFAKLIKDLDANLHSRNGDQQAFFNQFNKVDQIKHVVVAYLNNAAAGCGAIKHYDAEATEVKRMFVAAESRGKGIAGKVLTELENWAKELGYTHTILETSTAQNETISLYNKKGYTVTENYGQYAGIENSICFKKELS</sequence>
<organism evidence="4 5">
    <name type="scientific">Mucilaginibacter polytrichastri</name>
    <dbReference type="NCBI Taxonomy" id="1302689"/>
    <lineage>
        <taxon>Bacteria</taxon>
        <taxon>Pseudomonadati</taxon>
        <taxon>Bacteroidota</taxon>
        <taxon>Sphingobacteriia</taxon>
        <taxon>Sphingobacteriales</taxon>
        <taxon>Sphingobacteriaceae</taxon>
        <taxon>Mucilaginibacter</taxon>
    </lineage>
</organism>
<dbReference type="Gene3D" id="3.40.630.30">
    <property type="match status" value="1"/>
</dbReference>
<dbReference type="CDD" id="cd04301">
    <property type="entry name" value="NAT_SF"/>
    <property type="match status" value="1"/>
</dbReference>
<evidence type="ECO:0000313" key="4">
    <source>
        <dbReference type="EMBL" id="OKS89345.1"/>
    </source>
</evidence>
<protein>
    <recommendedName>
        <fullName evidence="3">N-acetyltransferase domain-containing protein</fullName>
    </recommendedName>
</protein>
<keyword evidence="1" id="KW-0808">Transferase</keyword>
<dbReference type="InterPro" id="IPR016181">
    <property type="entry name" value="Acyl_CoA_acyltransferase"/>
</dbReference>
<evidence type="ECO:0000256" key="2">
    <source>
        <dbReference type="ARBA" id="ARBA00023315"/>
    </source>
</evidence>
<comment type="caution">
    <text evidence="4">The sequence shown here is derived from an EMBL/GenBank/DDBJ whole genome shotgun (WGS) entry which is preliminary data.</text>
</comment>
<dbReference type="STRING" id="1302689.RG47T_4829"/>
<accession>A0A1Q6A5Q9</accession>
<dbReference type="InterPro" id="IPR050832">
    <property type="entry name" value="Bact_Acetyltransf"/>
</dbReference>
<proteinExistence type="predicted"/>
<gene>
    <name evidence="4" type="ORF">RG47T_4829</name>
</gene>
<dbReference type="Proteomes" id="UP000186720">
    <property type="component" value="Unassembled WGS sequence"/>
</dbReference>
<dbReference type="GO" id="GO:0016747">
    <property type="term" value="F:acyltransferase activity, transferring groups other than amino-acyl groups"/>
    <property type="evidence" value="ECO:0007669"/>
    <property type="project" value="InterPro"/>
</dbReference>
<keyword evidence="2" id="KW-0012">Acyltransferase</keyword>
<evidence type="ECO:0000313" key="5">
    <source>
        <dbReference type="Proteomes" id="UP000186720"/>
    </source>
</evidence>
<keyword evidence="5" id="KW-1185">Reference proteome</keyword>
<feature type="domain" description="N-acetyltransferase" evidence="3">
    <location>
        <begin position="1"/>
        <end position="158"/>
    </location>
</feature>
<dbReference type="AlphaFoldDB" id="A0A1Q6A5Q9"/>